<accession>A0ABS6ZW41</accession>
<name>A0ABS6ZW41_9DEIN</name>
<dbReference type="Pfam" id="PF05685">
    <property type="entry name" value="Uma2"/>
    <property type="match status" value="1"/>
</dbReference>
<keyword evidence="3" id="KW-0378">Hydrolase</keyword>
<dbReference type="GO" id="GO:0004519">
    <property type="term" value="F:endonuclease activity"/>
    <property type="evidence" value="ECO:0007669"/>
    <property type="project" value="UniProtKB-KW"/>
</dbReference>
<feature type="domain" description="Putative restriction endonuclease" evidence="2">
    <location>
        <begin position="26"/>
        <end position="84"/>
    </location>
</feature>
<organism evidence="3 4">
    <name type="scientific">Thermus brevis</name>
    <dbReference type="NCBI Taxonomy" id="2862456"/>
    <lineage>
        <taxon>Bacteria</taxon>
        <taxon>Thermotogati</taxon>
        <taxon>Deinococcota</taxon>
        <taxon>Deinococci</taxon>
        <taxon>Thermales</taxon>
        <taxon>Thermaceae</taxon>
        <taxon>Thermus</taxon>
    </lineage>
</organism>
<comment type="caution">
    <text evidence="3">The sequence shown here is derived from an EMBL/GenBank/DDBJ whole genome shotgun (WGS) entry which is preliminary data.</text>
</comment>
<feature type="region of interest" description="Disordered" evidence="1">
    <location>
        <begin position="93"/>
        <end position="128"/>
    </location>
</feature>
<dbReference type="Gene3D" id="3.90.1570.10">
    <property type="entry name" value="tt1808, chain A"/>
    <property type="match status" value="1"/>
</dbReference>
<dbReference type="Proteomes" id="UP000724268">
    <property type="component" value="Unassembled WGS sequence"/>
</dbReference>
<dbReference type="EMBL" id="JAHXRS010000005">
    <property type="protein sequence ID" value="MBW6394286.1"/>
    <property type="molecule type" value="Genomic_DNA"/>
</dbReference>
<dbReference type="InterPro" id="IPR008538">
    <property type="entry name" value="Uma2"/>
</dbReference>
<gene>
    <name evidence="3" type="ORF">KZX47_03825</name>
</gene>
<keyword evidence="4" id="KW-1185">Reference proteome</keyword>
<proteinExistence type="predicted"/>
<keyword evidence="3" id="KW-0255">Endonuclease</keyword>
<dbReference type="SUPFAM" id="SSF52980">
    <property type="entry name" value="Restriction endonuclease-like"/>
    <property type="match status" value="1"/>
</dbReference>
<protein>
    <submittedName>
        <fullName evidence="3">Uma2 family endonuclease</fullName>
    </submittedName>
</protein>
<dbReference type="CDD" id="cd06260">
    <property type="entry name" value="DUF820-like"/>
    <property type="match status" value="1"/>
</dbReference>
<dbReference type="RefSeq" id="WP_219759032.1">
    <property type="nucleotide sequence ID" value="NZ_JAHXRS010000005.1"/>
</dbReference>
<evidence type="ECO:0000313" key="3">
    <source>
        <dbReference type="EMBL" id="MBW6394286.1"/>
    </source>
</evidence>
<evidence type="ECO:0000256" key="1">
    <source>
        <dbReference type="SAM" id="MobiDB-lite"/>
    </source>
</evidence>
<dbReference type="InterPro" id="IPR011335">
    <property type="entry name" value="Restrct_endonuc-II-like"/>
</dbReference>
<evidence type="ECO:0000313" key="4">
    <source>
        <dbReference type="Proteomes" id="UP000724268"/>
    </source>
</evidence>
<sequence>MKNLRAGYIFSSESGFRFPSGAVLSPDAAFEIRSRSPSPEEPRQKAQAYLAQGVHLVVLLDPYAHQVEVLRPDREERCQDPESLPIPAWLCPKGPGTWPIRPSRPRSAGGKSLPHRAPPPPLGHTWDP</sequence>
<dbReference type="InterPro" id="IPR012296">
    <property type="entry name" value="Nuclease_put_TT1808"/>
</dbReference>
<keyword evidence="3" id="KW-0540">Nuclease</keyword>
<reference evidence="3 4" key="1">
    <citation type="submission" date="2021-07" db="EMBL/GenBank/DDBJ databases">
        <title>Thermus aquaticus gen. n. and sp. n., a nonsporulating extreme thermophile.</title>
        <authorList>
            <person name="Hu C.-J."/>
            <person name="Li W.-J."/>
            <person name="Xian W.-D."/>
        </authorList>
    </citation>
    <scope>NUCLEOTIDE SEQUENCE [LARGE SCALE GENOMIC DNA]</scope>
    <source>
        <strain evidence="3 4">SYSU G05001</strain>
    </source>
</reference>
<evidence type="ECO:0000259" key="2">
    <source>
        <dbReference type="Pfam" id="PF05685"/>
    </source>
</evidence>